<protein>
    <submittedName>
        <fullName evidence="1">Uncharacterized protein</fullName>
    </submittedName>
</protein>
<organism evidence="1 2">
    <name type="scientific">Corallincola holothuriorum</name>
    <dbReference type="NCBI Taxonomy" id="2282215"/>
    <lineage>
        <taxon>Bacteria</taxon>
        <taxon>Pseudomonadati</taxon>
        <taxon>Pseudomonadota</taxon>
        <taxon>Gammaproteobacteria</taxon>
        <taxon>Alteromonadales</taxon>
        <taxon>Psychromonadaceae</taxon>
        <taxon>Corallincola</taxon>
    </lineage>
</organism>
<dbReference type="AlphaFoldDB" id="A0A368NHF4"/>
<dbReference type="EMBL" id="QPID01000006">
    <property type="protein sequence ID" value="RCU49550.1"/>
    <property type="molecule type" value="Genomic_DNA"/>
</dbReference>
<evidence type="ECO:0000313" key="1">
    <source>
        <dbReference type="EMBL" id="RCU49550.1"/>
    </source>
</evidence>
<dbReference type="Proteomes" id="UP000252558">
    <property type="component" value="Unassembled WGS sequence"/>
</dbReference>
<evidence type="ECO:0000313" key="2">
    <source>
        <dbReference type="Proteomes" id="UP000252558"/>
    </source>
</evidence>
<accession>A0A368NHF4</accession>
<gene>
    <name evidence="1" type="ORF">DU002_11575</name>
</gene>
<proteinExistence type="predicted"/>
<comment type="caution">
    <text evidence="1">The sequence shown here is derived from an EMBL/GenBank/DDBJ whole genome shotgun (WGS) entry which is preliminary data.</text>
</comment>
<name>A0A368NHF4_9GAMM</name>
<sequence>MSIVKIAQVLSRIRESQGSSKHHSLVLQRYQTLFIDITVADAIRLQKLDFGQGCSLWASL</sequence>
<keyword evidence="2" id="KW-1185">Reference proteome</keyword>
<reference evidence="1 2" key="1">
    <citation type="submission" date="2018-07" db="EMBL/GenBank/DDBJ databases">
        <title>Corallincola holothuriorum sp. nov., a new facultative anaerobe isolated from sea cucumber Apostichopus japonicus.</title>
        <authorList>
            <person name="Xia H."/>
        </authorList>
    </citation>
    <scope>NUCLEOTIDE SEQUENCE [LARGE SCALE GENOMIC DNA]</scope>
    <source>
        <strain evidence="1 2">C4</strain>
    </source>
</reference>